<dbReference type="SUPFAM" id="SSF109998">
    <property type="entry name" value="Triger factor/SurA peptide-binding domain-like"/>
    <property type="match status" value="1"/>
</dbReference>
<dbReference type="GO" id="GO:0003755">
    <property type="term" value="F:peptidyl-prolyl cis-trans isomerase activity"/>
    <property type="evidence" value="ECO:0007669"/>
    <property type="project" value="UniProtKB-KW"/>
</dbReference>
<dbReference type="InterPro" id="IPR027304">
    <property type="entry name" value="Trigger_fact/SurA_dom_sf"/>
</dbReference>
<dbReference type="PANTHER" id="PTHR47245">
    <property type="entry name" value="PEPTIDYLPROLYL ISOMERASE"/>
    <property type="match status" value="1"/>
</dbReference>
<keyword evidence="6 7" id="KW-0413">Isomerase</keyword>
<comment type="catalytic activity">
    <reaction evidence="1">
        <text>[protein]-peptidylproline (omega=180) = [protein]-peptidylproline (omega=0)</text>
        <dbReference type="Rhea" id="RHEA:16237"/>
        <dbReference type="Rhea" id="RHEA-COMP:10747"/>
        <dbReference type="Rhea" id="RHEA-COMP:10748"/>
        <dbReference type="ChEBI" id="CHEBI:83833"/>
        <dbReference type="ChEBI" id="CHEBI:83834"/>
        <dbReference type="EC" id="5.2.1.8"/>
    </reaction>
</comment>
<dbReference type="InterPro" id="IPR046357">
    <property type="entry name" value="PPIase_dom_sf"/>
</dbReference>
<dbReference type="PROSITE" id="PS50198">
    <property type="entry name" value="PPIC_PPIASE_2"/>
    <property type="match status" value="1"/>
</dbReference>
<evidence type="ECO:0000256" key="1">
    <source>
        <dbReference type="ARBA" id="ARBA00000971"/>
    </source>
</evidence>
<name>A0A6N8J166_9BURK</name>
<dbReference type="PANTHER" id="PTHR47245:SF1">
    <property type="entry name" value="FOLDASE PROTEIN PRSA"/>
    <property type="match status" value="1"/>
</dbReference>
<proteinExistence type="inferred from homology"/>
<evidence type="ECO:0000313" key="10">
    <source>
        <dbReference type="Proteomes" id="UP000469385"/>
    </source>
</evidence>
<dbReference type="Gene3D" id="3.10.50.40">
    <property type="match status" value="1"/>
</dbReference>
<feature type="domain" description="PpiC" evidence="8">
    <location>
        <begin position="123"/>
        <end position="205"/>
    </location>
</feature>
<evidence type="ECO:0000313" key="9">
    <source>
        <dbReference type="EMBL" id="MVQ32013.1"/>
    </source>
</evidence>
<dbReference type="InterPro" id="IPR050245">
    <property type="entry name" value="PrsA_foldase"/>
</dbReference>
<evidence type="ECO:0000256" key="6">
    <source>
        <dbReference type="ARBA" id="ARBA00023235"/>
    </source>
</evidence>
<evidence type="ECO:0000256" key="3">
    <source>
        <dbReference type="ARBA" id="ARBA00013194"/>
    </source>
</evidence>
<comment type="caution">
    <text evidence="9">The sequence shown here is derived from an EMBL/GenBank/DDBJ whole genome shotgun (WGS) entry which is preliminary data.</text>
</comment>
<dbReference type="SUPFAM" id="SSF54534">
    <property type="entry name" value="FKBP-like"/>
    <property type="match status" value="1"/>
</dbReference>
<dbReference type="InterPro" id="IPR000297">
    <property type="entry name" value="PPIase_PpiC"/>
</dbReference>
<dbReference type="EMBL" id="WSEL01000009">
    <property type="protein sequence ID" value="MVQ32013.1"/>
    <property type="molecule type" value="Genomic_DNA"/>
</dbReference>
<dbReference type="RefSeq" id="WP_157400007.1">
    <property type="nucleotide sequence ID" value="NZ_WSEL01000009.1"/>
</dbReference>
<organism evidence="9 10">
    <name type="scientific">Ramlibacter pinisoli</name>
    <dbReference type="NCBI Taxonomy" id="2682844"/>
    <lineage>
        <taxon>Bacteria</taxon>
        <taxon>Pseudomonadati</taxon>
        <taxon>Pseudomonadota</taxon>
        <taxon>Betaproteobacteria</taxon>
        <taxon>Burkholderiales</taxon>
        <taxon>Comamonadaceae</taxon>
        <taxon>Ramlibacter</taxon>
    </lineage>
</organism>
<keyword evidence="5 7" id="KW-0697">Rotamase</keyword>
<keyword evidence="4" id="KW-0732">Signal</keyword>
<accession>A0A6N8J166</accession>
<reference evidence="9 10" key="1">
    <citation type="submission" date="2019-12" db="EMBL/GenBank/DDBJ databases">
        <authorList>
            <person name="Huq M.A."/>
        </authorList>
    </citation>
    <scope>NUCLEOTIDE SEQUENCE [LARGE SCALE GENOMIC DNA]</scope>
    <source>
        <strain evidence="9 10">MAH-25</strain>
    </source>
</reference>
<dbReference type="EC" id="5.2.1.8" evidence="3"/>
<comment type="similarity">
    <text evidence="2">Belongs to the PpiC/parvulin rotamase family.</text>
</comment>
<protein>
    <recommendedName>
        <fullName evidence="3">peptidylprolyl isomerase</fullName>
        <ecNumber evidence="3">5.2.1.8</ecNumber>
    </recommendedName>
</protein>
<dbReference type="AlphaFoldDB" id="A0A6N8J166"/>
<gene>
    <name evidence="9" type="ORF">GON04_21315</name>
</gene>
<evidence type="ECO:0000256" key="4">
    <source>
        <dbReference type="ARBA" id="ARBA00022729"/>
    </source>
</evidence>
<evidence type="ECO:0000256" key="7">
    <source>
        <dbReference type="PROSITE-ProRule" id="PRU00278"/>
    </source>
</evidence>
<dbReference type="Gene3D" id="1.10.4030.10">
    <property type="entry name" value="Porin chaperone SurA, peptide-binding domain"/>
    <property type="match status" value="1"/>
</dbReference>
<evidence type="ECO:0000256" key="2">
    <source>
        <dbReference type="ARBA" id="ARBA00007656"/>
    </source>
</evidence>
<evidence type="ECO:0000256" key="5">
    <source>
        <dbReference type="ARBA" id="ARBA00023110"/>
    </source>
</evidence>
<keyword evidence="10" id="KW-1185">Reference proteome</keyword>
<evidence type="ECO:0000259" key="8">
    <source>
        <dbReference type="PROSITE" id="PS50198"/>
    </source>
</evidence>
<dbReference type="Pfam" id="PF00639">
    <property type="entry name" value="Rotamase"/>
    <property type="match status" value="1"/>
</dbReference>
<dbReference type="Proteomes" id="UP000469385">
    <property type="component" value="Unassembled WGS sequence"/>
</dbReference>
<sequence>MTTILKIDGQAISDAELLQTLKLTGQFQQLVEQFTSDRITVLAARKQGLRVSDEEIQERADQFRRVRGLHRASDTNKYLDARGIGLEEFQAFITDSLYREKMMERVCSDEAVRGFFKLNSPRFDSIEVSHIVVDSEGKAKEVVSVLRDDPDSFEEMAREHSIADTRERGGLIGKVLRGALRGEVEAKVFNAAAGEVLGPFASSDGTTFEVFRVNTKHPASLDDDTATEVRRQLRQDWLRARAQEHIVEAC</sequence>